<dbReference type="EMBL" id="OY731404">
    <property type="protein sequence ID" value="CAJ1969046.1"/>
    <property type="molecule type" value="Genomic_DNA"/>
</dbReference>
<proteinExistence type="predicted"/>
<sequence>MSAPNSFEVLYLLPTHHQTPNSRGHLSLDPFHLPSSPLQRLPITRLPVTSQASTVAHHTISRPAPIRQSRNPPSR</sequence>
<organism evidence="2 3">
    <name type="scientific">Sphenostylis stenocarpa</name>
    <dbReference type="NCBI Taxonomy" id="92480"/>
    <lineage>
        <taxon>Eukaryota</taxon>
        <taxon>Viridiplantae</taxon>
        <taxon>Streptophyta</taxon>
        <taxon>Embryophyta</taxon>
        <taxon>Tracheophyta</taxon>
        <taxon>Spermatophyta</taxon>
        <taxon>Magnoliopsida</taxon>
        <taxon>eudicotyledons</taxon>
        <taxon>Gunneridae</taxon>
        <taxon>Pentapetalae</taxon>
        <taxon>rosids</taxon>
        <taxon>fabids</taxon>
        <taxon>Fabales</taxon>
        <taxon>Fabaceae</taxon>
        <taxon>Papilionoideae</taxon>
        <taxon>50 kb inversion clade</taxon>
        <taxon>NPAAA clade</taxon>
        <taxon>indigoferoid/millettioid clade</taxon>
        <taxon>Phaseoleae</taxon>
        <taxon>Sphenostylis</taxon>
    </lineage>
</organism>
<feature type="non-terminal residue" evidence="2">
    <location>
        <position position="75"/>
    </location>
</feature>
<evidence type="ECO:0000256" key="1">
    <source>
        <dbReference type="SAM" id="MobiDB-lite"/>
    </source>
</evidence>
<dbReference type="AlphaFoldDB" id="A0AA86SSM9"/>
<gene>
    <name evidence="2" type="ORF">AYBTSS11_LOCUS22052</name>
</gene>
<feature type="region of interest" description="Disordered" evidence="1">
    <location>
        <begin position="50"/>
        <end position="75"/>
    </location>
</feature>
<evidence type="ECO:0000313" key="2">
    <source>
        <dbReference type="EMBL" id="CAJ1969046.1"/>
    </source>
</evidence>
<reference evidence="2" key="1">
    <citation type="submission" date="2023-10" db="EMBL/GenBank/DDBJ databases">
        <authorList>
            <person name="Domelevo Entfellner J.-B."/>
        </authorList>
    </citation>
    <scope>NUCLEOTIDE SEQUENCE</scope>
</reference>
<accession>A0AA86SSM9</accession>
<dbReference type="Gramene" id="rna-AYBTSS11_LOCUS22052">
    <property type="protein sequence ID" value="CAJ1969046.1"/>
    <property type="gene ID" value="gene-AYBTSS11_LOCUS22052"/>
</dbReference>
<name>A0AA86SSM9_9FABA</name>
<keyword evidence="3" id="KW-1185">Reference proteome</keyword>
<dbReference type="Proteomes" id="UP001189624">
    <property type="component" value="Chromosome 7"/>
</dbReference>
<evidence type="ECO:0000313" key="3">
    <source>
        <dbReference type="Proteomes" id="UP001189624"/>
    </source>
</evidence>
<protein>
    <submittedName>
        <fullName evidence="2">Uncharacterized protein</fullName>
    </submittedName>
</protein>